<feature type="region of interest" description="Disordered" evidence="7">
    <location>
        <begin position="242"/>
        <end position="261"/>
    </location>
</feature>
<dbReference type="InterPro" id="IPR003593">
    <property type="entry name" value="AAA+_ATPase"/>
</dbReference>
<evidence type="ECO:0000313" key="10">
    <source>
        <dbReference type="Proteomes" id="UP001169027"/>
    </source>
</evidence>
<evidence type="ECO:0000256" key="3">
    <source>
        <dbReference type="ARBA" id="ARBA00022475"/>
    </source>
</evidence>
<keyword evidence="2" id="KW-0813">Transport</keyword>
<dbReference type="PANTHER" id="PTHR43820">
    <property type="entry name" value="HIGH-AFFINITY BRANCHED-CHAIN AMINO ACID TRANSPORT ATP-BINDING PROTEIN LIVF"/>
    <property type="match status" value="1"/>
</dbReference>
<evidence type="ECO:0000313" key="9">
    <source>
        <dbReference type="EMBL" id="MDO1536056.1"/>
    </source>
</evidence>
<dbReference type="PANTHER" id="PTHR43820:SF8">
    <property type="entry name" value="ABC TRANSPORTER SUBSTRATE-BINDING PROTEIN"/>
    <property type="match status" value="1"/>
</dbReference>
<organism evidence="9 10">
    <name type="scientific">Variovorax ginsengisoli</name>
    <dbReference type="NCBI Taxonomy" id="363844"/>
    <lineage>
        <taxon>Bacteria</taxon>
        <taxon>Pseudomonadati</taxon>
        <taxon>Pseudomonadota</taxon>
        <taxon>Betaproteobacteria</taxon>
        <taxon>Burkholderiales</taxon>
        <taxon>Comamonadaceae</taxon>
        <taxon>Variovorax</taxon>
    </lineage>
</organism>
<protein>
    <submittedName>
        <fullName evidence="9">ABC transporter ATP-binding protein</fullName>
    </submittedName>
</protein>
<keyword evidence="5 9" id="KW-0067">ATP-binding</keyword>
<dbReference type="InterPro" id="IPR052156">
    <property type="entry name" value="BCAA_Transport_ATP-bd_LivF"/>
</dbReference>
<evidence type="ECO:0000256" key="1">
    <source>
        <dbReference type="ARBA" id="ARBA00005417"/>
    </source>
</evidence>
<dbReference type="Proteomes" id="UP001169027">
    <property type="component" value="Unassembled WGS sequence"/>
</dbReference>
<dbReference type="InterPro" id="IPR027417">
    <property type="entry name" value="P-loop_NTPase"/>
</dbReference>
<proteinExistence type="inferred from homology"/>
<keyword evidence="10" id="KW-1185">Reference proteome</keyword>
<evidence type="ECO:0000256" key="7">
    <source>
        <dbReference type="SAM" id="MobiDB-lite"/>
    </source>
</evidence>
<evidence type="ECO:0000256" key="5">
    <source>
        <dbReference type="ARBA" id="ARBA00022840"/>
    </source>
</evidence>
<keyword evidence="6" id="KW-0029">Amino-acid transport</keyword>
<evidence type="ECO:0000256" key="2">
    <source>
        <dbReference type="ARBA" id="ARBA00022448"/>
    </source>
</evidence>
<dbReference type="InterPro" id="IPR017871">
    <property type="entry name" value="ABC_transporter-like_CS"/>
</dbReference>
<evidence type="ECO:0000256" key="6">
    <source>
        <dbReference type="ARBA" id="ARBA00022970"/>
    </source>
</evidence>
<dbReference type="RefSeq" id="WP_301813939.1">
    <property type="nucleotide sequence ID" value="NZ_JAUJZH010000024.1"/>
</dbReference>
<reference evidence="9" key="1">
    <citation type="submission" date="2023-06" db="EMBL/GenBank/DDBJ databases">
        <authorList>
            <person name="Jiang Y."/>
            <person name="Liu Q."/>
        </authorList>
    </citation>
    <scope>NUCLEOTIDE SEQUENCE</scope>
    <source>
        <strain evidence="9">CGMCC 1.12090</strain>
    </source>
</reference>
<dbReference type="PROSITE" id="PS50893">
    <property type="entry name" value="ABC_TRANSPORTER_2"/>
    <property type="match status" value="1"/>
</dbReference>
<comment type="caution">
    <text evidence="9">The sequence shown here is derived from an EMBL/GenBank/DDBJ whole genome shotgun (WGS) entry which is preliminary data.</text>
</comment>
<dbReference type="PROSITE" id="PS00211">
    <property type="entry name" value="ABC_TRANSPORTER_1"/>
    <property type="match status" value="1"/>
</dbReference>
<accession>A0ABT8SAW1</accession>
<keyword evidence="4" id="KW-0547">Nucleotide-binding</keyword>
<comment type="similarity">
    <text evidence="1">Belongs to the ABC transporter superfamily.</text>
</comment>
<name>A0ABT8SAW1_9BURK</name>
<gene>
    <name evidence="9" type="ORF">Q2T77_27590</name>
</gene>
<feature type="domain" description="ABC transporter" evidence="8">
    <location>
        <begin position="5"/>
        <end position="238"/>
    </location>
</feature>
<evidence type="ECO:0000259" key="8">
    <source>
        <dbReference type="PROSITE" id="PS50893"/>
    </source>
</evidence>
<dbReference type="SMART" id="SM00382">
    <property type="entry name" value="AAA"/>
    <property type="match status" value="1"/>
</dbReference>
<dbReference type="InterPro" id="IPR003439">
    <property type="entry name" value="ABC_transporter-like_ATP-bd"/>
</dbReference>
<dbReference type="SUPFAM" id="SSF52540">
    <property type="entry name" value="P-loop containing nucleoside triphosphate hydrolases"/>
    <property type="match status" value="1"/>
</dbReference>
<dbReference type="CDD" id="cd03224">
    <property type="entry name" value="ABC_TM1139_LivF_branched"/>
    <property type="match status" value="1"/>
</dbReference>
<evidence type="ECO:0000256" key="4">
    <source>
        <dbReference type="ARBA" id="ARBA00022741"/>
    </source>
</evidence>
<keyword evidence="3" id="KW-1003">Cell membrane</keyword>
<dbReference type="Pfam" id="PF00005">
    <property type="entry name" value="ABC_tran"/>
    <property type="match status" value="1"/>
</dbReference>
<dbReference type="GO" id="GO:0005524">
    <property type="term" value="F:ATP binding"/>
    <property type="evidence" value="ECO:0007669"/>
    <property type="project" value="UniProtKB-KW"/>
</dbReference>
<sequence>MTALLSVRNIETWYGPVNAIRGISLEVRPGRIVAVLGANGAGKTTLLNTIAGVIDPAKGSIEFEGRRIDGRDADAVARAGVVLVPEGRQVFTFLSVLENLRMGAFARRRDPEAKRDIERVFEWFPRLRERQGQAAGLLSGGEQQMVAIGRAFMGRPRLLLLDEPSLGLSPLFTKEIFAIVQRIRSETNTAVLVVEQNAAIALATADDGYIVELGRIVAADSCARLRERDDVRDFYLGGAGGHAAPGAAQAARPQRRGASWR</sequence>
<keyword evidence="3" id="KW-0472">Membrane</keyword>
<dbReference type="Gene3D" id="3.40.50.300">
    <property type="entry name" value="P-loop containing nucleotide triphosphate hydrolases"/>
    <property type="match status" value="1"/>
</dbReference>
<dbReference type="EMBL" id="JAUKVY010000024">
    <property type="protein sequence ID" value="MDO1536056.1"/>
    <property type="molecule type" value="Genomic_DNA"/>
</dbReference>